<evidence type="ECO:0000313" key="1">
    <source>
        <dbReference type="EMBL" id="MDT3402261.1"/>
    </source>
</evidence>
<sequence>MSKLLSFILMTLLLAPASTDHKYVITHYNITFAPDLSNRVNPKLYKRPLNDVDLLNIITTNLYPTILNEKRSQYQQDKLLVDFMNKGLIGAFNIQTDKLSIDFEFPTQLERINYVLMSKPPKRTLGQDIAKMNKEFNRVYGNVIKNNVGADVWTYFDQGINDENVLQDEKPKQGEGFTYVNHYRNILILPTDGYVEAGIFGKGYDLAQETINRFRSAFLKSGETDLQKFYRKNSIYHIKPAHNPRLKNLEVLVMEMYDRSLTPSGSATVHPTDMEIMKIFWSDWLHKSGVKHFELHPIVNSRNEAQKIILNFMNISKPN</sequence>
<dbReference type="RefSeq" id="WP_311948571.1">
    <property type="nucleotide sequence ID" value="NZ_JAVLVU010000001.1"/>
</dbReference>
<protein>
    <submittedName>
        <fullName evidence="1">Uncharacterized protein</fullName>
    </submittedName>
</protein>
<organism evidence="1 2">
    <name type="scientific">Mucilaginibacter terrae</name>
    <dbReference type="NCBI Taxonomy" id="1955052"/>
    <lineage>
        <taxon>Bacteria</taxon>
        <taxon>Pseudomonadati</taxon>
        <taxon>Bacteroidota</taxon>
        <taxon>Sphingobacteriia</taxon>
        <taxon>Sphingobacteriales</taxon>
        <taxon>Sphingobacteriaceae</taxon>
        <taxon>Mucilaginibacter</taxon>
    </lineage>
</organism>
<proteinExistence type="predicted"/>
<keyword evidence="2" id="KW-1185">Reference proteome</keyword>
<gene>
    <name evidence="1" type="ORF">QE417_001333</name>
</gene>
<dbReference type="Proteomes" id="UP001258315">
    <property type="component" value="Unassembled WGS sequence"/>
</dbReference>
<reference evidence="2" key="1">
    <citation type="submission" date="2023-07" db="EMBL/GenBank/DDBJ databases">
        <title>Functional and genomic diversity of the sorghum phyllosphere microbiome.</title>
        <authorList>
            <person name="Shade A."/>
        </authorList>
    </citation>
    <scope>NUCLEOTIDE SEQUENCE [LARGE SCALE GENOMIC DNA]</scope>
    <source>
        <strain evidence="2">SORGH_AS_0422</strain>
    </source>
</reference>
<name>A0ABU3GS12_9SPHI</name>
<dbReference type="EMBL" id="JAVLVU010000001">
    <property type="protein sequence ID" value="MDT3402261.1"/>
    <property type="molecule type" value="Genomic_DNA"/>
</dbReference>
<evidence type="ECO:0000313" key="2">
    <source>
        <dbReference type="Proteomes" id="UP001258315"/>
    </source>
</evidence>
<comment type="caution">
    <text evidence="1">The sequence shown here is derived from an EMBL/GenBank/DDBJ whole genome shotgun (WGS) entry which is preliminary data.</text>
</comment>
<accession>A0ABU3GS12</accession>